<proteinExistence type="predicted"/>
<organism evidence="2 3">
    <name type="scientific">Pseudoalteromonas piscicida</name>
    <dbReference type="NCBI Taxonomy" id="43662"/>
    <lineage>
        <taxon>Bacteria</taxon>
        <taxon>Pseudomonadati</taxon>
        <taxon>Pseudomonadota</taxon>
        <taxon>Gammaproteobacteria</taxon>
        <taxon>Alteromonadales</taxon>
        <taxon>Pseudoalteromonadaceae</taxon>
        <taxon>Pseudoalteromonas</taxon>
    </lineage>
</organism>
<evidence type="ECO:0000313" key="2">
    <source>
        <dbReference type="EMBL" id="TMN78374.1"/>
    </source>
</evidence>
<evidence type="ECO:0000313" key="3">
    <source>
        <dbReference type="Proteomes" id="UP000305423"/>
    </source>
</evidence>
<reference evidence="3" key="2">
    <citation type="submission" date="2019-06" db="EMBL/GenBank/DDBJ databases">
        <title>Co-occurence of chitin degradation, pigmentation and bioactivity in marine Pseudoalteromonas.</title>
        <authorList>
            <person name="Sonnenschein E.C."/>
            <person name="Bech P.K."/>
        </authorList>
    </citation>
    <scope>NUCLEOTIDE SEQUENCE [LARGE SCALE GENOMIC DNA]</scope>
    <source>
        <strain evidence="3">S1607</strain>
    </source>
</reference>
<keyword evidence="1" id="KW-0472">Membrane</keyword>
<accession>A0AAQ2EW59</accession>
<evidence type="ECO:0000256" key="1">
    <source>
        <dbReference type="SAM" id="Phobius"/>
    </source>
</evidence>
<dbReference type="RefSeq" id="WP_045962905.1">
    <property type="nucleotide sequence ID" value="NZ_JXXW01000017.1"/>
</dbReference>
<feature type="transmembrane region" description="Helical" evidence="1">
    <location>
        <begin position="37"/>
        <end position="61"/>
    </location>
</feature>
<dbReference type="AlphaFoldDB" id="A0AAQ2EW59"/>
<comment type="caution">
    <text evidence="2">The sequence shown here is derived from an EMBL/GenBank/DDBJ whole genome shotgun (WGS) entry which is preliminary data.</text>
</comment>
<reference evidence="2 3" key="1">
    <citation type="submission" date="2017-12" db="EMBL/GenBank/DDBJ databases">
        <authorList>
            <person name="Paulsen S."/>
            <person name="Gram L.K."/>
        </authorList>
    </citation>
    <scope>NUCLEOTIDE SEQUENCE [LARGE SCALE GENOMIC DNA]</scope>
    <source>
        <strain evidence="2 3">S1607</strain>
    </source>
</reference>
<sequence length="336" mass="38919">MTDLKSSLKVELEGVTSLIKTKDNEVRKAKKKYDWSFYFTVGAPVLLLIWQICATYNYLLIDTSNPKLWAAVKDTFSVAIGSFGILVAITGMLGFNHRAKQLDLQQLRASKQTIMTELQFELSNEQFVLANRQFDLATSQNNTNQDRENFKLYYEHVKIFEAELDHITDRLERLHGEPPSLSLDSRQLYKTLFSNNSPKKGVVSHEPEWPAEVKSWECISFGSFECYLSQVKSYVREYPLQPDEVSDFEYEIKALVDIYNTIAKFGFTKLIKDKSITDQKTQFKHVTSLVFMYDFLNQLGLISIEQRNEILARTYDLFGGLFWPYQVKNVAVDVRD</sequence>
<gene>
    <name evidence="2" type="ORF">CWB74_08935</name>
</gene>
<dbReference type="Proteomes" id="UP000305423">
    <property type="component" value="Unassembled WGS sequence"/>
</dbReference>
<feature type="transmembrane region" description="Helical" evidence="1">
    <location>
        <begin position="76"/>
        <end position="95"/>
    </location>
</feature>
<dbReference type="EMBL" id="PNEL01000021">
    <property type="protein sequence ID" value="TMN78374.1"/>
    <property type="molecule type" value="Genomic_DNA"/>
</dbReference>
<evidence type="ECO:0008006" key="4">
    <source>
        <dbReference type="Google" id="ProtNLM"/>
    </source>
</evidence>
<keyword evidence="1" id="KW-0812">Transmembrane</keyword>
<protein>
    <recommendedName>
        <fullName evidence="4">Phage abortive infection protein</fullName>
    </recommendedName>
</protein>
<name>A0AAQ2EW59_PSEO7</name>
<keyword evidence="1" id="KW-1133">Transmembrane helix</keyword>